<comment type="caution">
    <text evidence="1">The sequence shown here is derived from an EMBL/GenBank/DDBJ whole genome shotgun (WGS) entry which is preliminary data.</text>
</comment>
<organism evidence="1 2">
    <name type="scientific">Racocetra fulgida</name>
    <dbReference type="NCBI Taxonomy" id="60492"/>
    <lineage>
        <taxon>Eukaryota</taxon>
        <taxon>Fungi</taxon>
        <taxon>Fungi incertae sedis</taxon>
        <taxon>Mucoromycota</taxon>
        <taxon>Glomeromycotina</taxon>
        <taxon>Glomeromycetes</taxon>
        <taxon>Diversisporales</taxon>
        <taxon>Gigasporaceae</taxon>
        <taxon>Racocetra</taxon>
    </lineage>
</organism>
<name>A0A9N8VEY2_9GLOM</name>
<accession>A0A9N8VEY2</accession>
<dbReference type="OrthoDB" id="2414302at2759"/>
<protein>
    <submittedName>
        <fullName evidence="1">14408_t:CDS:1</fullName>
    </submittedName>
</protein>
<gene>
    <name evidence="1" type="ORF">RFULGI_LOCUS360</name>
</gene>
<keyword evidence="2" id="KW-1185">Reference proteome</keyword>
<sequence>MSELEPILYFICSDDGDGLILELNDNYFLIIDGGSVQTPYYQNLRVAILKRRITAFKGIIITSVHKNHLDGVTKLFNEFFPLKSDSGKKFQNLDYVILTEEFRDMPIVEIIKRYEFEEIHRLDDIQIVNNTYIKCFFQEKGSPLIFQRIKKDEKKENLNIVSYMQNIPVSDYMANITVPSFATNYVGYLSNSPMANYVANIAGEFYKSAKLYNDISSEPSIKLVVEQSSNIQSNKSDILVDISSIITYLQHTLKDGNIKTMLLTSDNDASWILEVLKINLREYQKKIFKPNKQLNLLQSNERLTIDLFKVPYHGSRINSIIAETYVPKYVNQQFALMMILYYSGHFNFYDNDDKADIAANFELMFNLTNFEIFEEAALSKEYLTSAFDPTFIKLFLKYMADALVISNSEKDDVDWKWNEINWPDIGRKLYGFYKNNQNSDPINWKKYDFIKNRDNICEEELDRYFNSIKKRIYGNFDIIIIYTKRSNQMKRRSQYAKNLKPLLNSMWNCLKFSPLAFQYIVSSTSNFYESFIAKTYVISSESRHGHPDPLDIVRIAKSILEDSNKERNASILLTNGTKINMNLLATTINNLVKNETNQSININDKLNQIIKVYANCGKTYEVSVKLSNDAPNYPKNATLLRDLIPFKEPTTFLLSNIPPIDQYVYRISNGKNNFIVKFEWTVKNRYNNFYLMDLELNTGKVLYYAIDNSTPSPQFKKLPTNEGALVFSYENQSDDQKKGQTLKSLLKELGEYKKSLIMKVTNATNYIMGPSNAERVFSPLPPIFAKILSSEIDVESEVQWEITKDKLLEIKNATINLKKTELPKLAEDLTPILPPSSKVTNVQINVQNSRLEGMTTTVRIENDNKLQNYITWTSKISEVSKARTIFDYLLNANIRQEDWKNLELGYLCFLMIPQFSIIPEFLKIPLPFISKTSLLNCKVNKETSEVDFLPGPTGTRIIKSKFFLETKGELNFQLENISISQITNIRVVINDPGAVNTDLRIIIDAYAKIGNIESGRIFIRNDNEQLILLKFDNGITLAQIATDVLGIENAFDDLKVPLYEKTLKDFLKDINMECYLSFHPICEPPTMNFKLKDIRISANDFPQIEKSMLPHQFSDLLQTNKTIVISILNTLNKENIMIGLDINFDLLISDKKLSTNLSYIPIKEIEQQYTSTKYVISIKSQNLDDNDVPLNLEDVLNTIGLNEIFEKLKDVAPMLGNPIWNDLKSITFRHLCLQVKSKSDSNNLYEIGDFELGITIPSYIIKKDVIEVENAAIDLEYRDEQWSGKIKSMVTIKNDMPNCLIEYVSPTKESLGSLLIKNLPVHLTLNKILEILQLKINFKIPILSDLFERAIISEINISLKNSDTLDFIIQELSIVLKANEFDLGYLKIRQLKIHITYNSAIWKFSIEGNVNSMAAKIIYDNEKRQIHTILIPFQNKSLGETFEVLTNEKIPDDAISQLNINSVNLAFNVDDKIIEKFSIELEGTLKLEKINLDKLSFKYNKMKNDKKSRNPYSIFTLEAIISLKADDNISAKITLNYIIKNTKKFIEGSISEHQKPLKLSDVLKLLTGNQYDLSKILPNLPNLPNFNDLQIVQENSITISIEPFQIVNFNVSVQDKKYQLLEDPLLVLEPVGISISYDITKDKKLEGKLYGTFALSDGTKLEMVIAGSKASSENTFIASIHATKGEHSVDISKFVNALLKNDKWSDPKPEEMKSLQFIVKSSLNETETYLYLCLDKNNTSIALYVKIESIGNALLLIEPNTKPSMRIVDDSKWNYLFALRTLPNLKFEKLFASPSSIVSDIDKVLPLTQSNLVLVSYKDETLDQIQKETGKVIKKINEIIKPDKKIGDIISIIVPPDREDIYEPKLRPGLSLYVELDYNKEYLLLENLHATVDPSHNSMKIKVALFMGLDKLSNCEFKAVIDDLKLIYGLSFEKIKLSYKPGTSNSELNIFGKLNFEKLLDTEFWAEGTLSISEKISSFEVKSISQRIKNPFEKMKGIILEELKFLMKFEYEDNQDTNNSKMEISRKIRKSTYDLSGKVKFHYKNSEITLSGGILFVDGKPRVCQVTINQEIGIMYLLKTIFTKENHEWPKGFPDIVFNNGELYYARDETKIGEKIYIKGFCAYAQIDFFGIEKLFVTAKITDGITIEVTDNEKNAELNLGFVKLFNYKLLIQSSANQHSIGMKGSIKLFDRHFADFKFEYDKSTQRLSGAISEIFGKKESKIKGYWSKNDKFVITEWICKLDWETNKFAEFIEKASNINPKCKILGLVLEETFIGDFNISISNFKYQDNTASFDVTGTYSINIEATYNNSTKLTKIADIKIDIHLNINYPTDDDLDNIAGYILKCLKDNTAEFLKSLLNDPEKFAIFVEALAITTLKKLGESAIKGFGCIAGDKIKNSRSIIKERINEVVNEKRSKLEPLENLKNKIEAIEKAKTLSDAMSKINISLLLIGEWTVFFEWAISFLISGGVKKILDGDESELKKVEATKEQIEGYKKRIHKVIEEFLFMDSSAIELEFLENTLNINWKIPSKSKDDKLAIDIRFNLQITVNTEKIEEKWKKSNINDLSFILTNDKLMKCFDVTVTITAILLYKDKRYTGLHSAEVKKSHSRTLLPPIKLTPKYDSNSKNLAINILSSDPDIKQYFCELTDKNHQWVYNKKIDVNTSWIIDTEKELIDAPGGEYSLRAKAMAEGWNDSKYMHAEETASQLLPPEVVSFDYQPNTDYLQILEDDENDMKQVSGYYCQVIQVIDKEEVIIYDTEKFFKFLSPVEKIKTKYSNNSLRFSWKNVINANSYQVAVYICGNHIKTFCQQTNAFNINDNEIDKLEEAIKSIQITSTALTYSFSVQAINGNSIYTLHGRETFAEKSFTQLPKPTDINVKVINNHNLRGYLVGLYSTESNKQLVKMITSNSSKFETDEINHKFETDEINHKFEENEDCQIRVYSISSRVEEVINSFPTISTDILKLLPEPKDLEISYEQGSIYVSCTAESNSNIEYYWLCINIVGSKEQEEKTIKFDGSLKIIEKFSNDLINSSDGAKIEICASAKAIGHDLILDSKIKTSAPYSNLVQYAAPQNVKHTNNSNSIIVSFKAPNNGRYEIQIMSVDNEYCRDEKLMTSIQSVKTSGIKGNNNVEITPDDLDCKKYTSRVRQILSDGDKDNQKKRIESIWQYSENKPENYPIINIK</sequence>
<evidence type="ECO:0000313" key="1">
    <source>
        <dbReference type="EMBL" id="CAG8453700.1"/>
    </source>
</evidence>
<dbReference type="EMBL" id="CAJVPZ010000113">
    <property type="protein sequence ID" value="CAG8453700.1"/>
    <property type="molecule type" value="Genomic_DNA"/>
</dbReference>
<evidence type="ECO:0000313" key="2">
    <source>
        <dbReference type="Proteomes" id="UP000789396"/>
    </source>
</evidence>
<dbReference type="Proteomes" id="UP000789396">
    <property type="component" value="Unassembled WGS sequence"/>
</dbReference>
<reference evidence="1" key="1">
    <citation type="submission" date="2021-06" db="EMBL/GenBank/DDBJ databases">
        <authorList>
            <person name="Kallberg Y."/>
            <person name="Tangrot J."/>
            <person name="Rosling A."/>
        </authorList>
    </citation>
    <scope>NUCLEOTIDE SEQUENCE</scope>
    <source>
        <strain evidence="1">IN212</strain>
    </source>
</reference>
<proteinExistence type="predicted"/>